<dbReference type="AlphaFoldDB" id="K5X6S9"/>
<proteinExistence type="predicted"/>
<sequence>MVTDVDPLASWSRFLNEDAKHKPCTLCRDALQTSLDDRIEAVWRKLGKIFHVDCWPPNDTGRNGSDNDDGAEPQVQADN</sequence>
<accession>K5X6S9</accession>
<evidence type="ECO:0000256" key="1">
    <source>
        <dbReference type="SAM" id="MobiDB-lite"/>
    </source>
</evidence>
<evidence type="ECO:0000313" key="3">
    <source>
        <dbReference type="Proteomes" id="UP000008370"/>
    </source>
</evidence>
<name>K5X6S9_PHACS</name>
<dbReference type="Proteomes" id="UP000008370">
    <property type="component" value="Unassembled WGS sequence"/>
</dbReference>
<keyword evidence="3" id="KW-1185">Reference proteome</keyword>
<gene>
    <name evidence="2" type="ORF">PHACADRAFT_193722</name>
</gene>
<organism evidence="2 3">
    <name type="scientific">Phanerochaete carnosa (strain HHB-10118-sp)</name>
    <name type="common">White-rot fungus</name>
    <name type="synonym">Peniophora carnosa</name>
    <dbReference type="NCBI Taxonomy" id="650164"/>
    <lineage>
        <taxon>Eukaryota</taxon>
        <taxon>Fungi</taxon>
        <taxon>Dikarya</taxon>
        <taxon>Basidiomycota</taxon>
        <taxon>Agaricomycotina</taxon>
        <taxon>Agaricomycetes</taxon>
        <taxon>Polyporales</taxon>
        <taxon>Phanerochaetaceae</taxon>
        <taxon>Phanerochaete</taxon>
    </lineage>
</organism>
<dbReference type="InParanoid" id="K5X6S9"/>
<protein>
    <submittedName>
        <fullName evidence="2">Uncharacterized protein</fullName>
    </submittedName>
</protein>
<feature type="region of interest" description="Disordered" evidence="1">
    <location>
        <begin position="55"/>
        <end position="79"/>
    </location>
</feature>
<dbReference type="GeneID" id="18910928"/>
<dbReference type="RefSeq" id="XP_007393899.1">
    <property type="nucleotide sequence ID" value="XM_007393837.1"/>
</dbReference>
<reference evidence="2 3" key="1">
    <citation type="journal article" date="2012" name="BMC Genomics">
        <title>Comparative genomics of the white-rot fungi, Phanerochaete carnosa and P. chrysosporium, to elucidate the genetic basis of the distinct wood types they colonize.</title>
        <authorList>
            <person name="Suzuki H."/>
            <person name="MacDonald J."/>
            <person name="Syed K."/>
            <person name="Salamov A."/>
            <person name="Hori C."/>
            <person name="Aerts A."/>
            <person name="Henrissat B."/>
            <person name="Wiebenga A."/>
            <person name="vanKuyk P.A."/>
            <person name="Barry K."/>
            <person name="Lindquist E."/>
            <person name="LaButti K."/>
            <person name="Lapidus A."/>
            <person name="Lucas S."/>
            <person name="Coutinho P."/>
            <person name="Gong Y."/>
            <person name="Samejima M."/>
            <person name="Mahadevan R."/>
            <person name="Abou-Zaid M."/>
            <person name="de Vries R.P."/>
            <person name="Igarashi K."/>
            <person name="Yadav J.S."/>
            <person name="Grigoriev I.V."/>
            <person name="Master E.R."/>
        </authorList>
    </citation>
    <scope>NUCLEOTIDE SEQUENCE [LARGE SCALE GENOMIC DNA]</scope>
    <source>
        <strain evidence="2 3">HHB-10118-sp</strain>
    </source>
</reference>
<dbReference type="KEGG" id="pco:PHACADRAFT_193722"/>
<dbReference type="EMBL" id="JH930470">
    <property type="protein sequence ID" value="EKM58592.1"/>
    <property type="molecule type" value="Genomic_DNA"/>
</dbReference>
<evidence type="ECO:0000313" key="2">
    <source>
        <dbReference type="EMBL" id="EKM58592.1"/>
    </source>
</evidence>
<dbReference type="HOGENOM" id="CLU_2606790_0_0_1"/>